<evidence type="ECO:0000256" key="4">
    <source>
        <dbReference type="SAM" id="Coils"/>
    </source>
</evidence>
<dbReference type="PANTHER" id="PTHR43140:SF1">
    <property type="entry name" value="TYPE I RESTRICTION ENZYME ECOKI SPECIFICITY SUBUNIT"/>
    <property type="match status" value="1"/>
</dbReference>
<dbReference type="CDD" id="cd17256">
    <property type="entry name" value="RMtype1_S_EcoJA65PI-TRD1-CR1_like"/>
    <property type="match status" value="1"/>
</dbReference>
<dbReference type="Gene3D" id="3.90.220.20">
    <property type="entry name" value="DNA methylase specificity domains"/>
    <property type="match status" value="2"/>
</dbReference>
<comment type="similarity">
    <text evidence="1">Belongs to the type-I restriction system S methylase family.</text>
</comment>
<dbReference type="PANTHER" id="PTHR43140">
    <property type="entry name" value="TYPE-1 RESTRICTION ENZYME ECOKI SPECIFICITY PROTEIN"/>
    <property type="match status" value="1"/>
</dbReference>
<keyword evidence="2" id="KW-0680">Restriction system</keyword>
<accession>A0A6L9EJP4</accession>
<dbReference type="InterPro" id="IPR044946">
    <property type="entry name" value="Restrct_endonuc_typeI_TRD_sf"/>
</dbReference>
<feature type="domain" description="Type I restriction modification DNA specificity" evidence="5">
    <location>
        <begin position="11"/>
        <end position="174"/>
    </location>
</feature>
<dbReference type="SUPFAM" id="SSF116734">
    <property type="entry name" value="DNA methylase specificity domain"/>
    <property type="match status" value="2"/>
</dbReference>
<gene>
    <name evidence="6" type="ORF">GTQ38_20580</name>
</gene>
<dbReference type="Proteomes" id="UP000475249">
    <property type="component" value="Unassembled WGS sequence"/>
</dbReference>
<organism evidence="6 7">
    <name type="scientific">Poritiphilus flavus</name>
    <dbReference type="NCBI Taxonomy" id="2697053"/>
    <lineage>
        <taxon>Bacteria</taxon>
        <taxon>Pseudomonadati</taxon>
        <taxon>Bacteroidota</taxon>
        <taxon>Flavobacteriia</taxon>
        <taxon>Flavobacteriales</taxon>
        <taxon>Flavobacteriaceae</taxon>
        <taxon>Poritiphilus</taxon>
    </lineage>
</organism>
<evidence type="ECO:0000256" key="1">
    <source>
        <dbReference type="ARBA" id="ARBA00010923"/>
    </source>
</evidence>
<reference evidence="6 7" key="1">
    <citation type="submission" date="2020-01" db="EMBL/GenBank/DDBJ databases">
        <title>Bacteria diversity of Porities sp.</title>
        <authorList>
            <person name="Wang G."/>
        </authorList>
    </citation>
    <scope>NUCLEOTIDE SEQUENCE [LARGE SCALE GENOMIC DNA]</scope>
    <source>
        <strain evidence="6 7">R33</strain>
    </source>
</reference>
<dbReference type="RefSeq" id="WP_161437468.1">
    <property type="nucleotide sequence ID" value="NZ_WXYO01000011.1"/>
</dbReference>
<sequence length="581" mass="67118">MNKAFSKYDLPSGWKLTNIDSLALFINGKSFKSSDWKGEGIPIIRIQNLNNKDAKFNYISGNQYVEEKYFVEPGDLLFAWSGTPGTSFGAHIWKGPKAYLNQHIFKVICFSGMSRNFLFYLLNQQVRKFIEKSKGTAGLAHITKRELQSTECFIPPLEEQSRIVNKLEELLSELVHSTSSLTRAQKLLDVYSQALLSSTFDGEISEKWARKHDFDSIEKYHDQVLNEKEERHNEILYLWKVEIEQWNITRKGIKPRKPLRYTASKTDFDIPPSIIPRHWKWIRISDFEELIGSGSTPKGGRSAYTDKGVKFIRSQNVLRNKLHLKDVAHIDDYTHKRMQRSQVHDKDVLINITGASIGRTAFVPEGFGEANVNQHVCIIRICTELVNYKYLTFYLNSPRAQSIIRRINSGATREALTFNQIRNFPFPLAPKEEQEVIVELLESKFSIIENLEKSIQESLAQTEALKQSILKKAFEGNLVEQNSNDEPVSELLERIKTEKKEYQDSRRALKEKQIKRIKKMSKILNIKEILKASSEPVLAKDVWQQSEYKGDIEKFYSELKEIKTSIKQVKEGTQSLLSLRS</sequence>
<evidence type="ECO:0000313" key="6">
    <source>
        <dbReference type="EMBL" id="NAS14419.1"/>
    </source>
</evidence>
<dbReference type="InterPro" id="IPR051212">
    <property type="entry name" value="Type-I_RE_S_subunit"/>
</dbReference>
<keyword evidence="7" id="KW-1185">Reference proteome</keyword>
<dbReference type="AlphaFoldDB" id="A0A6L9EJP4"/>
<keyword evidence="4" id="KW-0175">Coiled coil</keyword>
<evidence type="ECO:0000313" key="7">
    <source>
        <dbReference type="Proteomes" id="UP000475249"/>
    </source>
</evidence>
<feature type="domain" description="Type I restriction modification DNA specificity" evidence="5">
    <location>
        <begin position="276"/>
        <end position="456"/>
    </location>
</feature>
<proteinExistence type="inferred from homology"/>
<name>A0A6L9EJP4_9FLAO</name>
<dbReference type="GO" id="GO:0003677">
    <property type="term" value="F:DNA binding"/>
    <property type="evidence" value="ECO:0007669"/>
    <property type="project" value="UniProtKB-KW"/>
</dbReference>
<feature type="coiled-coil region" evidence="4">
    <location>
        <begin position="448"/>
        <end position="515"/>
    </location>
</feature>
<protein>
    <recommendedName>
        <fullName evidence="5">Type I restriction modification DNA specificity domain-containing protein</fullName>
    </recommendedName>
</protein>
<dbReference type="EMBL" id="WXYO01000011">
    <property type="protein sequence ID" value="NAS14419.1"/>
    <property type="molecule type" value="Genomic_DNA"/>
</dbReference>
<evidence type="ECO:0000256" key="3">
    <source>
        <dbReference type="ARBA" id="ARBA00023125"/>
    </source>
</evidence>
<evidence type="ECO:0000256" key="2">
    <source>
        <dbReference type="ARBA" id="ARBA00022747"/>
    </source>
</evidence>
<keyword evidence="3" id="KW-0238">DNA-binding</keyword>
<dbReference type="CDD" id="cd17254">
    <property type="entry name" value="RMtype1_S_FclI-TRD1-CR1_like"/>
    <property type="match status" value="1"/>
</dbReference>
<comment type="caution">
    <text evidence="6">The sequence shown here is derived from an EMBL/GenBank/DDBJ whole genome shotgun (WGS) entry which is preliminary data.</text>
</comment>
<evidence type="ECO:0000259" key="5">
    <source>
        <dbReference type="Pfam" id="PF01420"/>
    </source>
</evidence>
<dbReference type="InterPro" id="IPR000055">
    <property type="entry name" value="Restrct_endonuc_typeI_TRD"/>
</dbReference>
<dbReference type="Pfam" id="PF01420">
    <property type="entry name" value="Methylase_S"/>
    <property type="match status" value="2"/>
</dbReference>
<dbReference type="GO" id="GO:0009307">
    <property type="term" value="P:DNA restriction-modification system"/>
    <property type="evidence" value="ECO:0007669"/>
    <property type="project" value="UniProtKB-KW"/>
</dbReference>